<name>A0ABP5YG04_9MICO</name>
<dbReference type="Pfam" id="PF19843">
    <property type="entry name" value="DUF6318"/>
    <property type="match status" value="1"/>
</dbReference>
<sequence length="215" mass="22566">MIDDRQGTPMTAAARPHRTPVSYAAAALAVGLLGACTSGDPGPAVTTARTASSSASSASPPPTTTTPTPSPTTSVDPVLAKIPAAARLETQSGAAAFARFYFEQLNRSFMDASPEILDGLFDPSCRICTDLQKSSRELEAQSRHHAGNTLTVTLASATVFNKKDRQVLVTLDQHSVAVLNKSGKRVDTTKSGKGAFVAALRFTDHWVITDLGRPS</sequence>
<dbReference type="RefSeq" id="WP_344254387.1">
    <property type="nucleotide sequence ID" value="NZ_BAAARE010000006.1"/>
</dbReference>
<evidence type="ECO:0000256" key="1">
    <source>
        <dbReference type="SAM" id="MobiDB-lite"/>
    </source>
</evidence>
<gene>
    <name evidence="3" type="ORF">GCM10009858_16730</name>
</gene>
<feature type="compositionally biased region" description="Pro residues" evidence="1">
    <location>
        <begin position="59"/>
        <end position="70"/>
    </location>
</feature>
<dbReference type="Proteomes" id="UP001500730">
    <property type="component" value="Unassembled WGS sequence"/>
</dbReference>
<feature type="compositionally biased region" description="Low complexity" evidence="1">
    <location>
        <begin position="43"/>
        <end position="58"/>
    </location>
</feature>
<keyword evidence="4" id="KW-1185">Reference proteome</keyword>
<feature type="region of interest" description="Disordered" evidence="1">
    <location>
        <begin position="43"/>
        <end position="76"/>
    </location>
</feature>
<reference evidence="4" key="1">
    <citation type="journal article" date="2019" name="Int. J. Syst. Evol. Microbiol.">
        <title>The Global Catalogue of Microorganisms (GCM) 10K type strain sequencing project: providing services to taxonomists for standard genome sequencing and annotation.</title>
        <authorList>
            <consortium name="The Broad Institute Genomics Platform"/>
            <consortium name="The Broad Institute Genome Sequencing Center for Infectious Disease"/>
            <person name="Wu L."/>
            <person name="Ma J."/>
        </authorList>
    </citation>
    <scope>NUCLEOTIDE SEQUENCE [LARGE SCALE GENOMIC DNA]</scope>
    <source>
        <strain evidence="4">JCM 16259</strain>
    </source>
</reference>
<dbReference type="EMBL" id="BAAARE010000006">
    <property type="protein sequence ID" value="GAA2479777.1"/>
    <property type="molecule type" value="Genomic_DNA"/>
</dbReference>
<evidence type="ECO:0000259" key="2">
    <source>
        <dbReference type="Pfam" id="PF19843"/>
    </source>
</evidence>
<feature type="domain" description="DUF6318" evidence="2">
    <location>
        <begin position="82"/>
        <end position="209"/>
    </location>
</feature>
<accession>A0ABP5YG04</accession>
<evidence type="ECO:0000313" key="4">
    <source>
        <dbReference type="Proteomes" id="UP001500730"/>
    </source>
</evidence>
<dbReference type="InterPro" id="IPR046281">
    <property type="entry name" value="DUF6318"/>
</dbReference>
<protein>
    <recommendedName>
        <fullName evidence="2">DUF6318 domain-containing protein</fullName>
    </recommendedName>
</protein>
<evidence type="ECO:0000313" key="3">
    <source>
        <dbReference type="EMBL" id="GAA2479777.1"/>
    </source>
</evidence>
<organism evidence="3 4">
    <name type="scientific">Terrabacter carboxydivorans</name>
    <dbReference type="NCBI Taxonomy" id="619730"/>
    <lineage>
        <taxon>Bacteria</taxon>
        <taxon>Bacillati</taxon>
        <taxon>Actinomycetota</taxon>
        <taxon>Actinomycetes</taxon>
        <taxon>Micrococcales</taxon>
        <taxon>Intrasporangiaceae</taxon>
        <taxon>Terrabacter</taxon>
    </lineage>
</organism>
<proteinExistence type="predicted"/>
<comment type="caution">
    <text evidence="3">The sequence shown here is derived from an EMBL/GenBank/DDBJ whole genome shotgun (WGS) entry which is preliminary data.</text>
</comment>